<evidence type="ECO:0000256" key="2">
    <source>
        <dbReference type="SAM" id="SignalP"/>
    </source>
</evidence>
<feature type="chain" id="PRO_5013223443" evidence="2">
    <location>
        <begin position="26"/>
        <end position="411"/>
    </location>
</feature>
<dbReference type="STRING" id="198092.SAMN02745194_04343"/>
<dbReference type="InterPro" id="IPR011042">
    <property type="entry name" value="6-blade_b-propeller_TolB-like"/>
</dbReference>
<dbReference type="Proteomes" id="UP000184387">
    <property type="component" value="Unassembled WGS sequence"/>
</dbReference>
<gene>
    <name evidence="4" type="ORF">SAMN02745194_04343</name>
</gene>
<evidence type="ECO:0000259" key="3">
    <source>
        <dbReference type="Pfam" id="PF22807"/>
    </source>
</evidence>
<dbReference type="AlphaFoldDB" id="A0A1M6Q960"/>
<feature type="region of interest" description="Disordered" evidence="1">
    <location>
        <begin position="27"/>
        <end position="62"/>
    </location>
</feature>
<sequence length="411" mass="44313">MTSQLVLRSALAGALSLAFALPSLAQQPAPASPPAASPPAWAQGRSADQANSPLAPHAPRLTATPVDRIPVGAIRLPQGFRAELWASGMPGARMMARGEDGTVYVGTRAIGRVYAVKDEGGTRTPRVLAQRLDNPNGVAVRDGSLYVIAINRVLRYDNIAQNPNAEPVELTQAFNLPTETHHGWKFVAFGPDGKLYMNIGVPCNVCTFDENRHALIVRFNPDGSGREVMGQGVRNSVGFDWRPGTNVLYASNNARDWAGNDTPEDTLHRLARAGEHHGFPYCSGAAWQDPGHTGRKCSEFPAPVALLGPHTAPLGMRFYNGTMFPEAYRGRAFVARHGSWNRDAKTGFDVVTVALNEDGSQGTVEPFLTGLLDSGDNSFKGRPTDVLVMPDGSMLVSDEQNGAIYRITYQR</sequence>
<name>A0A1M6Q960_9PROT</name>
<dbReference type="InterPro" id="IPR011041">
    <property type="entry name" value="Quinoprot_gluc/sorb_DH_b-prop"/>
</dbReference>
<reference evidence="4 5" key="1">
    <citation type="submission" date="2016-11" db="EMBL/GenBank/DDBJ databases">
        <authorList>
            <person name="Jaros S."/>
            <person name="Januszkiewicz K."/>
            <person name="Wedrychowicz H."/>
        </authorList>
    </citation>
    <scope>NUCLEOTIDE SEQUENCE [LARGE SCALE GENOMIC DNA]</scope>
    <source>
        <strain evidence="4 5">DSM 14916</strain>
    </source>
</reference>
<feature type="domain" description="Pyrroloquinoline quinone-dependent pyranose dehydrogenase beta-propeller" evidence="3">
    <location>
        <begin position="293"/>
        <end position="408"/>
    </location>
</feature>
<evidence type="ECO:0000313" key="5">
    <source>
        <dbReference type="Proteomes" id="UP000184387"/>
    </source>
</evidence>
<keyword evidence="2" id="KW-0732">Signal</keyword>
<dbReference type="Gene3D" id="2.120.10.30">
    <property type="entry name" value="TolB, C-terminal domain"/>
    <property type="match status" value="1"/>
</dbReference>
<keyword evidence="5" id="KW-1185">Reference proteome</keyword>
<proteinExistence type="predicted"/>
<dbReference type="OrthoDB" id="9770043at2"/>
<dbReference type="Pfam" id="PF22807">
    <property type="entry name" value="TrAA12"/>
    <property type="match status" value="1"/>
</dbReference>
<evidence type="ECO:0000256" key="1">
    <source>
        <dbReference type="SAM" id="MobiDB-lite"/>
    </source>
</evidence>
<dbReference type="RefSeq" id="WP_086062447.1">
    <property type="nucleotide sequence ID" value="NZ_FQZF01000034.1"/>
</dbReference>
<organism evidence="4 5">
    <name type="scientific">Muricoccus roseus</name>
    <dbReference type="NCBI Taxonomy" id="198092"/>
    <lineage>
        <taxon>Bacteria</taxon>
        <taxon>Pseudomonadati</taxon>
        <taxon>Pseudomonadota</taxon>
        <taxon>Alphaproteobacteria</taxon>
        <taxon>Acetobacterales</taxon>
        <taxon>Roseomonadaceae</taxon>
        <taxon>Muricoccus</taxon>
    </lineage>
</organism>
<dbReference type="PANTHER" id="PTHR33546">
    <property type="entry name" value="LARGE, MULTIFUNCTIONAL SECRETED PROTEIN-RELATED"/>
    <property type="match status" value="1"/>
</dbReference>
<feature type="signal peptide" evidence="2">
    <location>
        <begin position="1"/>
        <end position="25"/>
    </location>
</feature>
<accession>A0A1M6Q960</accession>
<dbReference type="SUPFAM" id="SSF50952">
    <property type="entry name" value="Soluble quinoprotein glucose dehydrogenase"/>
    <property type="match status" value="1"/>
</dbReference>
<dbReference type="PANTHER" id="PTHR33546:SF1">
    <property type="entry name" value="LARGE, MULTIFUNCTIONAL SECRETED PROTEIN"/>
    <property type="match status" value="1"/>
</dbReference>
<protein>
    <submittedName>
        <fullName evidence="4">Glucose/arabinose dehydrogenase, beta-propeller fold</fullName>
    </submittedName>
</protein>
<dbReference type="InterPro" id="IPR054539">
    <property type="entry name" value="Beta-prop_PDH"/>
</dbReference>
<dbReference type="EMBL" id="FQZF01000034">
    <property type="protein sequence ID" value="SHK16819.1"/>
    <property type="molecule type" value="Genomic_DNA"/>
</dbReference>
<evidence type="ECO:0000313" key="4">
    <source>
        <dbReference type="EMBL" id="SHK16819.1"/>
    </source>
</evidence>